<reference evidence="3 4" key="1">
    <citation type="submission" date="2020-05" db="EMBL/GenBank/DDBJ databases">
        <title>Gimesia benthica sp. nov., a novel planctomycete isolated from a deep-sea water sample of the Northwest Indian Ocean.</title>
        <authorList>
            <person name="Wang J."/>
            <person name="Ruan C."/>
            <person name="Song L."/>
            <person name="Zhu Y."/>
            <person name="Li A."/>
            <person name="Zheng X."/>
            <person name="Wang L."/>
            <person name="Lu Z."/>
            <person name="Huang Y."/>
            <person name="Du W."/>
            <person name="Zhou Y."/>
            <person name="Huang L."/>
            <person name="Dai X."/>
        </authorList>
    </citation>
    <scope>NUCLEOTIDE SEQUENCE [LARGE SCALE GENOMIC DNA]</scope>
    <source>
        <strain evidence="3 4">YYQ-30</strain>
    </source>
</reference>
<evidence type="ECO:0000256" key="2">
    <source>
        <dbReference type="PIRSR" id="PIRSR011396-2"/>
    </source>
</evidence>
<name>A0A849L2B6_9RHOB</name>
<feature type="binding site" evidence="2">
    <location>
        <position position="339"/>
    </location>
    <ligand>
        <name>FAD</name>
        <dbReference type="ChEBI" id="CHEBI:57692"/>
    </ligand>
</feature>
<dbReference type="Gene3D" id="3.50.50.60">
    <property type="entry name" value="FAD/NAD(P)-binding domain"/>
    <property type="match status" value="1"/>
</dbReference>
<protein>
    <submittedName>
        <fullName evidence="3">Tryptophan 7-halogenase</fullName>
    </submittedName>
</protein>
<evidence type="ECO:0000313" key="4">
    <source>
        <dbReference type="Proteomes" id="UP000572377"/>
    </source>
</evidence>
<feature type="binding site" evidence="2">
    <location>
        <position position="348"/>
    </location>
    <ligand>
        <name>L-tryptophan</name>
        <dbReference type="ChEBI" id="CHEBI:57912"/>
    </ligand>
</feature>
<keyword evidence="2" id="KW-0285">Flavoprotein</keyword>
<proteinExistence type="predicted"/>
<dbReference type="InterPro" id="IPR033856">
    <property type="entry name" value="Trp_halogen"/>
</dbReference>
<evidence type="ECO:0000313" key="3">
    <source>
        <dbReference type="EMBL" id="NNU80372.1"/>
    </source>
</evidence>
<keyword evidence="4" id="KW-1185">Reference proteome</keyword>
<dbReference type="Pfam" id="PF04820">
    <property type="entry name" value="Trp_halogenase"/>
    <property type="match status" value="1"/>
</dbReference>
<feature type="active site" evidence="1">
    <location>
        <position position="88"/>
    </location>
</feature>
<accession>A0A849L2B6</accession>
<dbReference type="InterPro" id="IPR036188">
    <property type="entry name" value="FAD/NAD-bd_sf"/>
</dbReference>
<dbReference type="EMBL" id="JABFBC010000001">
    <property type="protein sequence ID" value="NNU80372.1"/>
    <property type="molecule type" value="Genomic_DNA"/>
</dbReference>
<dbReference type="PIRSF" id="PIRSF011396">
    <property type="entry name" value="Trp_halogenase"/>
    <property type="match status" value="1"/>
</dbReference>
<keyword evidence="2" id="KW-0547">Nucleotide-binding</keyword>
<sequence>MTETGSGAGRPLRVLIVGGGSSGWITAATFLQRLNAGGHPPVAISLIESPTTPRIGVGEATIPTIRNLLKGVGLSEAAFLRGCEATFKHAIRFDDWAGPGSRTLHPFHRHQSPLLDGALGAWLAGPRARPFDDLVSLQGDLIDRNLAPRGLSDPDYGGAIPYAYHMDAEMFGDLLAAHCAARGVTHLRGHVTQVARREDGSVSALRLEDGRLIEADLYVDCTGFRALLAPDQTDWIDQSDHLLCDRAVAMRVPNAEGAVPLPFTRARALSAGWCWDIGLQSRRGRGYVFSSRFLSDEAAESELRADEGPGCAGIPARIVRFRVGRRAAPWVGNVVCIGLSAGFLEPLESTGLFLSDFAARALCEFFPRGADPAAMAGLAWRHNQLMGELHDTILDFILFHYAVAGRRDTEFWRQAGDPARLTPQLAGLMEVWRSRPPSFADFSQRFAPFSHQNYEFILAGSSPGYGRAGPAPVVPPELEFQRRKLVTSLPGHAELIRALSAAG</sequence>
<feature type="binding site" evidence="2">
    <location>
        <position position="88"/>
    </location>
    <ligand>
        <name>7-chloro-L-tryptophan</name>
        <dbReference type="ChEBI" id="CHEBI:58713"/>
    </ligand>
</feature>
<dbReference type="PANTHER" id="PTHR43747">
    <property type="entry name" value="FAD-BINDING PROTEIN"/>
    <property type="match status" value="1"/>
</dbReference>
<gene>
    <name evidence="3" type="ORF">HMH01_07945</name>
</gene>
<dbReference type="PANTHER" id="PTHR43747:SF4">
    <property type="entry name" value="FLAVIN-DEPENDENT TRYPTOPHAN HALOGENASE"/>
    <property type="match status" value="1"/>
</dbReference>
<dbReference type="GO" id="GO:0004497">
    <property type="term" value="F:monooxygenase activity"/>
    <property type="evidence" value="ECO:0007669"/>
    <property type="project" value="InterPro"/>
</dbReference>
<organism evidence="3 4">
    <name type="scientific">Halovulum dunhuangense</name>
    <dbReference type="NCBI Taxonomy" id="1505036"/>
    <lineage>
        <taxon>Bacteria</taxon>
        <taxon>Pseudomonadati</taxon>
        <taxon>Pseudomonadota</taxon>
        <taxon>Alphaproteobacteria</taxon>
        <taxon>Rhodobacterales</taxon>
        <taxon>Paracoccaceae</taxon>
        <taxon>Halovulum</taxon>
    </lineage>
</organism>
<dbReference type="InterPro" id="IPR050816">
    <property type="entry name" value="Flavin-dep_Halogenase_NPB"/>
</dbReference>
<keyword evidence="2" id="KW-0274">FAD</keyword>
<dbReference type="AlphaFoldDB" id="A0A849L2B6"/>
<dbReference type="RefSeq" id="WP_171324082.1">
    <property type="nucleotide sequence ID" value="NZ_JABFBC010000001.1"/>
</dbReference>
<comment type="caution">
    <text evidence="3">The sequence shown here is derived from an EMBL/GenBank/DDBJ whole genome shotgun (WGS) entry which is preliminary data.</text>
</comment>
<dbReference type="Proteomes" id="UP000572377">
    <property type="component" value="Unassembled WGS sequence"/>
</dbReference>
<evidence type="ECO:0000256" key="1">
    <source>
        <dbReference type="PIRSR" id="PIRSR011396-1"/>
    </source>
</evidence>
<feature type="binding site" evidence="2">
    <location>
        <position position="191"/>
    </location>
    <ligand>
        <name>FAD</name>
        <dbReference type="ChEBI" id="CHEBI:57692"/>
    </ligand>
</feature>
<dbReference type="SUPFAM" id="SSF51905">
    <property type="entry name" value="FAD/NAD(P)-binding domain"/>
    <property type="match status" value="1"/>
</dbReference>
<dbReference type="GO" id="GO:0000166">
    <property type="term" value="F:nucleotide binding"/>
    <property type="evidence" value="ECO:0007669"/>
    <property type="project" value="UniProtKB-KW"/>
</dbReference>
<dbReference type="InterPro" id="IPR006905">
    <property type="entry name" value="Flavin_halogenase"/>
</dbReference>